<name>A0A8H7IW49_9PLEO</name>
<feature type="transmembrane region" description="Helical" evidence="5">
    <location>
        <begin position="416"/>
        <end position="442"/>
    </location>
</feature>
<evidence type="ECO:0000256" key="3">
    <source>
        <dbReference type="ARBA" id="ARBA00022989"/>
    </source>
</evidence>
<dbReference type="PANTHER" id="PTHR23501">
    <property type="entry name" value="MAJOR FACILITATOR SUPERFAMILY"/>
    <property type="match status" value="1"/>
</dbReference>
<evidence type="ECO:0000256" key="1">
    <source>
        <dbReference type="ARBA" id="ARBA00004141"/>
    </source>
</evidence>
<feature type="transmembrane region" description="Helical" evidence="5">
    <location>
        <begin position="155"/>
        <end position="173"/>
    </location>
</feature>
<gene>
    <name evidence="7" type="ORF">EKO04_010542</name>
</gene>
<feature type="transmembrane region" description="Helical" evidence="5">
    <location>
        <begin position="357"/>
        <end position="376"/>
    </location>
</feature>
<evidence type="ECO:0000313" key="8">
    <source>
        <dbReference type="Proteomes" id="UP000651452"/>
    </source>
</evidence>
<comment type="subcellular location">
    <subcellularLocation>
        <location evidence="1">Membrane</location>
        <topology evidence="1">Multi-pass membrane protein</topology>
    </subcellularLocation>
</comment>
<proteinExistence type="predicted"/>
<accession>A0A8H7IW49</accession>
<feature type="transmembrane region" description="Helical" evidence="5">
    <location>
        <begin position="382"/>
        <end position="404"/>
    </location>
</feature>
<dbReference type="Proteomes" id="UP000651452">
    <property type="component" value="Unassembled WGS sequence"/>
</dbReference>
<evidence type="ECO:0000256" key="2">
    <source>
        <dbReference type="ARBA" id="ARBA00022692"/>
    </source>
</evidence>
<dbReference type="PROSITE" id="PS50850">
    <property type="entry name" value="MFS"/>
    <property type="match status" value="1"/>
</dbReference>
<dbReference type="FunFam" id="1.20.1250.20:FF:000786">
    <property type="entry name" value="MFS multidrug transporter, putative"/>
    <property type="match status" value="1"/>
</dbReference>
<feature type="transmembrane region" description="Helical" evidence="5">
    <location>
        <begin position="185"/>
        <end position="205"/>
    </location>
</feature>
<feature type="transmembrane region" description="Helical" evidence="5">
    <location>
        <begin position="226"/>
        <end position="249"/>
    </location>
</feature>
<dbReference type="GO" id="GO:0022857">
    <property type="term" value="F:transmembrane transporter activity"/>
    <property type="evidence" value="ECO:0007669"/>
    <property type="project" value="InterPro"/>
</dbReference>
<reference evidence="7" key="1">
    <citation type="submission" date="2018-12" db="EMBL/GenBank/DDBJ databases">
        <authorList>
            <person name="Syme R.A."/>
            <person name="Farfan-Caceres L."/>
            <person name="Lichtenzveig J."/>
        </authorList>
    </citation>
    <scope>NUCLEOTIDE SEQUENCE</scope>
    <source>
        <strain evidence="7">Al4</strain>
    </source>
</reference>
<feature type="transmembrane region" description="Helical" evidence="5">
    <location>
        <begin position="96"/>
        <end position="116"/>
    </location>
</feature>
<sequence>MDANTTPTASSPTESIKEEEPFRFTWRLALAFTSICIIVLMAALDATSLSVALSHIATSVNGSAIEIFWAGTGFLITGAVFQPIIGSLSSILGRKLLTFISLALFGVGAIIAAVAQNVTVLLIGRCIQGVGGGGVIVLSEVLTTDLLPLRVRGQWQGLIAAMWALGTVGGPLIGGGFAQNVSWRWIFWINLPFIGVGSIVIALFLKLRPIEAGWAAKLRRIDYVGSFIFIGSTTSFLIPLSWGGVSYAWSSWRSLVPLIIGAVGLVVFVIWEERYAEEPLIPLRIVKNRSAAVNYLGGFLQGLVLCCLLYYLPLYYEGVLGYSPIVSGVALFPETFTVAPAAGTVGFLVTKTGRYRWAIWGGWFMATLGSGLIVLLDVDTSIPAWIFLTLVGGIGLGMLFPSIMFGIQAATPEIDVAAAVSLFTFVRMFGQAVGVAVGGVIFQNQVKKQILSHPLIASHAQQYAQDASSLVQIIKAMPQGQEKHDLQTSYAAALRVVWALMCGLCFLGLVTSFATKGYSLDRAHVVEQGFVSGEEKKTESQKVADHA</sequence>
<dbReference type="OrthoDB" id="2351791at2759"/>
<feature type="transmembrane region" description="Helical" evidence="5">
    <location>
        <begin position="24"/>
        <end position="44"/>
    </location>
</feature>
<feature type="domain" description="Major facilitator superfamily (MFS) profile" evidence="6">
    <location>
        <begin position="31"/>
        <end position="520"/>
    </location>
</feature>
<feature type="transmembrane region" description="Helical" evidence="5">
    <location>
        <begin position="292"/>
        <end position="313"/>
    </location>
</feature>
<protein>
    <recommendedName>
        <fullName evidence="6">Major facilitator superfamily (MFS) profile domain-containing protein</fullName>
    </recommendedName>
</protein>
<dbReference type="Gene3D" id="1.20.1720.10">
    <property type="entry name" value="Multidrug resistance protein D"/>
    <property type="match status" value="1"/>
</dbReference>
<feature type="transmembrane region" description="Helical" evidence="5">
    <location>
        <begin position="492"/>
        <end position="514"/>
    </location>
</feature>
<dbReference type="InterPro" id="IPR036259">
    <property type="entry name" value="MFS_trans_sf"/>
</dbReference>
<reference evidence="7" key="2">
    <citation type="submission" date="2020-09" db="EMBL/GenBank/DDBJ databases">
        <title>Reference genome assembly for Australian Ascochyta lentis isolate Al4.</title>
        <authorList>
            <person name="Lee R.C."/>
            <person name="Farfan-Caceres L.M."/>
            <person name="Debler J.W."/>
            <person name="Williams A.H."/>
            <person name="Henares B.M."/>
        </authorList>
    </citation>
    <scope>NUCLEOTIDE SEQUENCE</scope>
    <source>
        <strain evidence="7">Al4</strain>
    </source>
</reference>
<feature type="transmembrane region" description="Helical" evidence="5">
    <location>
        <begin position="255"/>
        <end position="271"/>
    </location>
</feature>
<dbReference type="Pfam" id="PF07690">
    <property type="entry name" value="MFS_1"/>
    <property type="match status" value="1"/>
</dbReference>
<feature type="transmembrane region" description="Helical" evidence="5">
    <location>
        <begin position="122"/>
        <end position="143"/>
    </location>
</feature>
<evidence type="ECO:0000256" key="4">
    <source>
        <dbReference type="ARBA" id="ARBA00023136"/>
    </source>
</evidence>
<dbReference type="PANTHER" id="PTHR23501:SF59">
    <property type="entry name" value="MAJOR FACILITATOR SUPERFAMILY (MFS) PROFILE DOMAIN-CONTAINING PROTEIN-RELATED"/>
    <property type="match status" value="1"/>
</dbReference>
<evidence type="ECO:0000256" key="5">
    <source>
        <dbReference type="SAM" id="Phobius"/>
    </source>
</evidence>
<keyword evidence="3 5" id="KW-1133">Transmembrane helix</keyword>
<keyword evidence="8" id="KW-1185">Reference proteome</keyword>
<keyword evidence="2 5" id="KW-0812">Transmembrane</keyword>
<dbReference type="Gene3D" id="1.20.1250.20">
    <property type="entry name" value="MFS general substrate transporter like domains"/>
    <property type="match status" value="1"/>
</dbReference>
<comment type="caution">
    <text evidence="7">The sequence shown here is derived from an EMBL/GenBank/DDBJ whole genome shotgun (WGS) entry which is preliminary data.</text>
</comment>
<keyword evidence="4 5" id="KW-0472">Membrane</keyword>
<evidence type="ECO:0000313" key="7">
    <source>
        <dbReference type="EMBL" id="KAF9691737.1"/>
    </source>
</evidence>
<dbReference type="AlphaFoldDB" id="A0A8H7IW49"/>
<dbReference type="SUPFAM" id="SSF103473">
    <property type="entry name" value="MFS general substrate transporter"/>
    <property type="match status" value="1"/>
</dbReference>
<dbReference type="EMBL" id="RZGK01000020">
    <property type="protein sequence ID" value="KAF9691737.1"/>
    <property type="molecule type" value="Genomic_DNA"/>
</dbReference>
<dbReference type="GO" id="GO:0005886">
    <property type="term" value="C:plasma membrane"/>
    <property type="evidence" value="ECO:0007669"/>
    <property type="project" value="TreeGrafter"/>
</dbReference>
<dbReference type="InterPro" id="IPR011701">
    <property type="entry name" value="MFS"/>
</dbReference>
<feature type="transmembrane region" description="Helical" evidence="5">
    <location>
        <begin position="325"/>
        <end position="350"/>
    </location>
</feature>
<organism evidence="7 8">
    <name type="scientific">Ascochyta lentis</name>
    <dbReference type="NCBI Taxonomy" id="205686"/>
    <lineage>
        <taxon>Eukaryota</taxon>
        <taxon>Fungi</taxon>
        <taxon>Dikarya</taxon>
        <taxon>Ascomycota</taxon>
        <taxon>Pezizomycotina</taxon>
        <taxon>Dothideomycetes</taxon>
        <taxon>Pleosporomycetidae</taxon>
        <taxon>Pleosporales</taxon>
        <taxon>Pleosporineae</taxon>
        <taxon>Didymellaceae</taxon>
        <taxon>Ascochyta</taxon>
    </lineage>
</organism>
<feature type="transmembrane region" description="Helical" evidence="5">
    <location>
        <begin position="64"/>
        <end position="84"/>
    </location>
</feature>
<dbReference type="PRINTS" id="PR01036">
    <property type="entry name" value="TCRTETB"/>
</dbReference>
<dbReference type="InterPro" id="IPR020846">
    <property type="entry name" value="MFS_dom"/>
</dbReference>
<evidence type="ECO:0000259" key="6">
    <source>
        <dbReference type="PROSITE" id="PS50850"/>
    </source>
</evidence>